<keyword evidence="3" id="KW-0808">Transferase</keyword>
<evidence type="ECO:0000256" key="1">
    <source>
        <dbReference type="ARBA" id="ARBA00004651"/>
    </source>
</evidence>
<feature type="transmembrane region" description="Helical" evidence="8">
    <location>
        <begin position="360"/>
        <end position="381"/>
    </location>
</feature>
<feature type="transmembrane region" description="Helical" evidence="8">
    <location>
        <begin position="95"/>
        <end position="118"/>
    </location>
</feature>
<comment type="caution">
    <text evidence="9">The sequence shown here is derived from an EMBL/GenBank/DDBJ whole genome shotgun (WGS) entry which is preliminary data.</text>
</comment>
<evidence type="ECO:0000313" key="10">
    <source>
        <dbReference type="Proteomes" id="UP001597104"/>
    </source>
</evidence>
<evidence type="ECO:0000256" key="4">
    <source>
        <dbReference type="ARBA" id="ARBA00022692"/>
    </source>
</evidence>
<feature type="transmembrane region" description="Helical" evidence="8">
    <location>
        <begin position="175"/>
        <end position="199"/>
    </location>
</feature>
<proteinExistence type="inferred from homology"/>
<evidence type="ECO:0000256" key="7">
    <source>
        <dbReference type="ARBA" id="ARBA00024033"/>
    </source>
</evidence>
<dbReference type="InterPro" id="IPR018584">
    <property type="entry name" value="GT87"/>
</dbReference>
<feature type="transmembrane region" description="Helical" evidence="8">
    <location>
        <begin position="139"/>
        <end position="163"/>
    </location>
</feature>
<comment type="subcellular location">
    <subcellularLocation>
        <location evidence="1">Cell membrane</location>
        <topology evidence="1">Multi-pass membrane protein</topology>
    </subcellularLocation>
</comment>
<accession>A0ABW3EDR7</accession>
<dbReference type="Proteomes" id="UP001597104">
    <property type="component" value="Unassembled WGS sequence"/>
</dbReference>
<keyword evidence="10" id="KW-1185">Reference proteome</keyword>
<dbReference type="Pfam" id="PF09594">
    <property type="entry name" value="GT87"/>
    <property type="match status" value="1"/>
</dbReference>
<reference evidence="10" key="1">
    <citation type="journal article" date="2019" name="Int. J. Syst. Evol. Microbiol.">
        <title>The Global Catalogue of Microorganisms (GCM) 10K type strain sequencing project: providing services to taxonomists for standard genome sequencing and annotation.</title>
        <authorList>
            <consortium name="The Broad Institute Genomics Platform"/>
            <consortium name="The Broad Institute Genome Sequencing Center for Infectious Disease"/>
            <person name="Wu L."/>
            <person name="Ma J."/>
        </authorList>
    </citation>
    <scope>NUCLEOTIDE SEQUENCE [LARGE SCALE GENOMIC DNA]</scope>
    <source>
        <strain evidence="10">CCM 8925</strain>
    </source>
</reference>
<dbReference type="EMBL" id="JBHTIO010000055">
    <property type="protein sequence ID" value="MFD0898451.1"/>
    <property type="molecule type" value="Genomic_DNA"/>
</dbReference>
<feature type="transmembrane region" description="Helical" evidence="8">
    <location>
        <begin position="206"/>
        <end position="226"/>
    </location>
</feature>
<name>A0ABW3EDR7_9LACO</name>
<keyword evidence="2" id="KW-1003">Cell membrane</keyword>
<feature type="transmembrane region" description="Helical" evidence="8">
    <location>
        <begin position="283"/>
        <end position="302"/>
    </location>
</feature>
<evidence type="ECO:0000256" key="3">
    <source>
        <dbReference type="ARBA" id="ARBA00022679"/>
    </source>
</evidence>
<sequence length="425" mass="48504">MLKKSHILFWLLLLSAAISECVIAATFWGNIDLLTYNFPWAQISAQHWLGLYRPQYAGTYQVNYPPLVPTLLWPFGQIINHFGLSITTGSGAHKAAAFLTIKLLGMLFQWLTAGFIYWKANSRRLSLVLGTLVLLNPSIWFNASFWGQADALLIFFIVVSFYYLQQQRFGWASFWFALGCLTKLQFMYLAPLFGLYLLLKARWPQVLACVSGIIGLNLLGWLPFMLAMRQPLLPLKVFTSGVTQYTEIIANGFNFWAGALKARIWSKQLRNTDHITSWLTYNHLNTVILVLIIISSCIWFWCVAKKKVAALPLAYTGAIYSGLIFMFTMGQHERYQLSMLAFVILLLLSQTEKNDLVRPLLWYSSVTLMTFLNQAVFYLSVYLKISSLQGFALALRLGGIINTLLFLLLVGELIWHRPQEVDYAK</sequence>
<protein>
    <submittedName>
        <fullName evidence="9">Glycosyltransferase 87 family protein</fullName>
    </submittedName>
</protein>
<feature type="transmembrane region" description="Helical" evidence="8">
    <location>
        <begin position="393"/>
        <end position="415"/>
    </location>
</feature>
<comment type="similarity">
    <text evidence="7">Belongs to the glycosyltransferase 87 family.</text>
</comment>
<feature type="transmembrane region" description="Helical" evidence="8">
    <location>
        <begin position="309"/>
        <end position="329"/>
    </location>
</feature>
<evidence type="ECO:0000256" key="2">
    <source>
        <dbReference type="ARBA" id="ARBA00022475"/>
    </source>
</evidence>
<evidence type="ECO:0000256" key="6">
    <source>
        <dbReference type="ARBA" id="ARBA00023136"/>
    </source>
</evidence>
<evidence type="ECO:0000256" key="5">
    <source>
        <dbReference type="ARBA" id="ARBA00022989"/>
    </source>
</evidence>
<organism evidence="9 10">
    <name type="scientific">Loigolactobacillus binensis</name>
    <dbReference type="NCBI Taxonomy" id="2559922"/>
    <lineage>
        <taxon>Bacteria</taxon>
        <taxon>Bacillati</taxon>
        <taxon>Bacillota</taxon>
        <taxon>Bacilli</taxon>
        <taxon>Lactobacillales</taxon>
        <taxon>Lactobacillaceae</taxon>
        <taxon>Loigolactobacillus</taxon>
    </lineage>
</organism>
<keyword evidence="5 8" id="KW-1133">Transmembrane helix</keyword>
<dbReference type="RefSeq" id="WP_171001816.1">
    <property type="nucleotide sequence ID" value="NZ_BJDN01000003.1"/>
</dbReference>
<evidence type="ECO:0000256" key="8">
    <source>
        <dbReference type="SAM" id="Phobius"/>
    </source>
</evidence>
<gene>
    <name evidence="9" type="ORF">ACFQZ7_12075</name>
</gene>
<evidence type="ECO:0000313" key="9">
    <source>
        <dbReference type="EMBL" id="MFD0898451.1"/>
    </source>
</evidence>
<feature type="transmembrane region" description="Helical" evidence="8">
    <location>
        <begin position="335"/>
        <end position="351"/>
    </location>
</feature>
<keyword evidence="6 8" id="KW-0472">Membrane</keyword>
<keyword evidence="4 8" id="KW-0812">Transmembrane</keyword>